<feature type="domain" description="DNA mismatch repair proteins mutS family" evidence="11">
    <location>
        <begin position="685"/>
        <end position="701"/>
    </location>
</feature>
<dbReference type="SMART" id="SM00533">
    <property type="entry name" value="MUTSd"/>
    <property type="match status" value="1"/>
</dbReference>
<evidence type="ECO:0000256" key="9">
    <source>
        <dbReference type="ARBA" id="ARBA00071136"/>
    </source>
</evidence>
<dbReference type="InterPro" id="IPR007696">
    <property type="entry name" value="DNA_mismatch_repair_MutS_core"/>
</dbReference>
<dbReference type="EMBL" id="VSWD01000010">
    <property type="protein sequence ID" value="KAK3089281.1"/>
    <property type="molecule type" value="Genomic_DNA"/>
</dbReference>
<keyword evidence="7" id="KW-0469">Meiosis</keyword>
<dbReference type="PIRSF" id="PIRSF037677">
    <property type="entry name" value="DNA_mis_repair_Msh6"/>
    <property type="match status" value="1"/>
</dbReference>
<keyword evidence="2" id="KW-0547">Nucleotide-binding</keyword>
<evidence type="ECO:0000256" key="1">
    <source>
        <dbReference type="ARBA" id="ARBA00006271"/>
    </source>
</evidence>
<dbReference type="GO" id="GO:0051026">
    <property type="term" value="P:chiasma assembly"/>
    <property type="evidence" value="ECO:0007669"/>
    <property type="project" value="TreeGrafter"/>
</dbReference>
<name>A0AA88Y4G2_PINIB</name>
<dbReference type="InterPro" id="IPR000432">
    <property type="entry name" value="DNA_mismatch_repair_MutS_C"/>
</dbReference>
<evidence type="ECO:0000256" key="8">
    <source>
        <dbReference type="ARBA" id="ARBA00057350"/>
    </source>
</evidence>
<dbReference type="GO" id="GO:0005634">
    <property type="term" value="C:nucleus"/>
    <property type="evidence" value="ECO:0007669"/>
    <property type="project" value="TreeGrafter"/>
</dbReference>
<dbReference type="SUPFAM" id="SSF52540">
    <property type="entry name" value="P-loop containing nucleoside triphosphate hydrolases"/>
    <property type="match status" value="1"/>
</dbReference>
<evidence type="ECO:0000256" key="3">
    <source>
        <dbReference type="ARBA" id="ARBA00022763"/>
    </source>
</evidence>
<dbReference type="GO" id="GO:0005524">
    <property type="term" value="F:ATP binding"/>
    <property type="evidence" value="ECO:0007669"/>
    <property type="project" value="UniProtKB-KW"/>
</dbReference>
<feature type="compositionally biased region" description="Basic residues" evidence="10">
    <location>
        <begin position="1"/>
        <end position="11"/>
    </location>
</feature>
<dbReference type="GO" id="GO:0006298">
    <property type="term" value="P:mismatch repair"/>
    <property type="evidence" value="ECO:0007669"/>
    <property type="project" value="InterPro"/>
</dbReference>
<comment type="similarity">
    <text evidence="1">Belongs to the DNA mismatch repair MutS family.</text>
</comment>
<comment type="caution">
    <text evidence="12">The sequence shown here is derived from an EMBL/GenBank/DDBJ whole genome shotgun (WGS) entry which is preliminary data.</text>
</comment>
<evidence type="ECO:0000256" key="4">
    <source>
        <dbReference type="ARBA" id="ARBA00022840"/>
    </source>
</evidence>
<dbReference type="InterPro" id="IPR036187">
    <property type="entry name" value="DNA_mismatch_repair_MutS_sf"/>
</dbReference>
<dbReference type="Gene3D" id="3.40.50.300">
    <property type="entry name" value="P-loop containing nucleotide triphosphate hydrolases"/>
    <property type="match status" value="1"/>
</dbReference>
<dbReference type="Pfam" id="PF05192">
    <property type="entry name" value="MutS_III"/>
    <property type="match status" value="1"/>
</dbReference>
<dbReference type="SMART" id="SM00534">
    <property type="entry name" value="MUTSac"/>
    <property type="match status" value="1"/>
</dbReference>
<keyword evidence="4" id="KW-0067">ATP-binding</keyword>
<protein>
    <recommendedName>
        <fullName evidence="9">MutS protein homolog 5</fullName>
    </recommendedName>
</protein>
<proteinExistence type="inferred from homology"/>
<dbReference type="GO" id="GO:0140664">
    <property type="term" value="F:ATP-dependent DNA damage sensor activity"/>
    <property type="evidence" value="ECO:0007669"/>
    <property type="project" value="InterPro"/>
</dbReference>
<evidence type="ECO:0000259" key="11">
    <source>
        <dbReference type="PROSITE" id="PS00486"/>
    </source>
</evidence>
<dbReference type="InterPro" id="IPR027417">
    <property type="entry name" value="P-loop_NTPase"/>
</dbReference>
<reference evidence="12" key="1">
    <citation type="submission" date="2019-08" db="EMBL/GenBank/DDBJ databases">
        <title>The improved chromosome-level genome for the pearl oyster Pinctada fucata martensii using PacBio sequencing and Hi-C.</title>
        <authorList>
            <person name="Zheng Z."/>
        </authorList>
    </citation>
    <scope>NUCLEOTIDE SEQUENCE</scope>
    <source>
        <strain evidence="12">ZZ-2019</strain>
        <tissue evidence="12">Adductor muscle</tissue>
    </source>
</reference>
<accession>A0AA88Y4G2</accession>
<evidence type="ECO:0000256" key="6">
    <source>
        <dbReference type="ARBA" id="ARBA00023204"/>
    </source>
</evidence>
<dbReference type="GO" id="GO:0030983">
    <property type="term" value="F:mismatched DNA binding"/>
    <property type="evidence" value="ECO:0007669"/>
    <property type="project" value="InterPro"/>
</dbReference>
<dbReference type="Gene3D" id="1.10.1420.10">
    <property type="match status" value="1"/>
</dbReference>
<organism evidence="12 13">
    <name type="scientific">Pinctada imbricata</name>
    <name type="common">Atlantic pearl-oyster</name>
    <name type="synonym">Pinctada martensii</name>
    <dbReference type="NCBI Taxonomy" id="66713"/>
    <lineage>
        <taxon>Eukaryota</taxon>
        <taxon>Metazoa</taxon>
        <taxon>Spiralia</taxon>
        <taxon>Lophotrochozoa</taxon>
        <taxon>Mollusca</taxon>
        <taxon>Bivalvia</taxon>
        <taxon>Autobranchia</taxon>
        <taxon>Pteriomorphia</taxon>
        <taxon>Pterioida</taxon>
        <taxon>Pterioidea</taxon>
        <taxon>Pteriidae</taxon>
        <taxon>Pinctada</taxon>
    </lineage>
</organism>
<dbReference type="FunFam" id="1.10.1420.10:FF:000008">
    <property type="entry name" value="MutS homolog 5 (E. coli)"/>
    <property type="match status" value="1"/>
</dbReference>
<dbReference type="AlphaFoldDB" id="A0AA88Y4G2"/>
<dbReference type="PANTHER" id="PTHR11361">
    <property type="entry name" value="DNA MISMATCH REPAIR PROTEIN MUTS FAMILY MEMBER"/>
    <property type="match status" value="1"/>
</dbReference>
<sequence>MSDVAKKKRRTGSSSVQFARERQVISPPDSGEDRMTSADIHTIRSVREEEPTFDQVNAIKDHILCIYISLMWHGGKLGIACYNVDTSVMSLMLDVLETDSFTFLKRVFRQVQPVCVVLSTKQDDRLVSVLKSTLNTESTVDASNSDGNQFLQFLPSIDFSLDICKRRILFLDLPAMPKHYTESEKTIYLSSLVPFENVNTIRAAGGLLKFLEKNRIGVELEESSVSVPVIDIQFFSLDDQLVLDDTAFSALQIFEKESHPSVYKVGQGSSKEGLSLFGIMNRCKSPTGSKLMRLWFLRPLRDLDILRQRQEAIAFFVEPRNIEAVSTLTNCLKNIKNIAYILKRMQRAQATVNDWQALYKTAYHAMYIRDICRQQSQKIHIFQKITSTFSESLYQVATLINRIVDLDESITQSRFVVKSNVDSTLDEKKRIYNGLPELMTTVANEELNELSEDIRECNVIYLPQIGYLLAIPLTETLKSGYEIPGLEFKFITNNVLHYKSARTIELDTVLGDHECDIKDQEMGIMRKLQNNVLQHAKSLMEVIDLCAELDCLLSLAACAQENNYVRPTLSEENIIKIEGGRHPIQEMCCSPFVPNSTMSCEEESKIKVLTGPNACGKSVYLKQVALIVYMAHIGSYVPAKSAVIGCIDRIYTRIRSMESVSDGLSTFMIDVNQVAEALRNATSKSLVVVDEFGKGTEMVDGVALLCSSLIHWIGQGKACPHVLVSTHFHSIIHQHLLPQSPLIKYMTFETLHEDGELLFLYQLIEGHTNSSYACHIATLAGQSKEIVRRGSQVSELIRQNKPVDRADSIDSDAQIKRNQLIVKKFLELDLDKDNLQSFLTDFVLKVDTGQM</sequence>
<dbReference type="InterPro" id="IPR045076">
    <property type="entry name" value="MutS"/>
</dbReference>
<keyword evidence="13" id="KW-1185">Reference proteome</keyword>
<dbReference type="PANTHER" id="PTHR11361:SF20">
    <property type="entry name" value="MUTS PROTEIN HOMOLOG 5"/>
    <property type="match status" value="1"/>
</dbReference>
<feature type="region of interest" description="Disordered" evidence="10">
    <location>
        <begin position="1"/>
        <end position="37"/>
    </location>
</feature>
<comment type="function">
    <text evidence="8">Involved in DNA mismatch repair and meiotic recombination processes. Facilitates crossovers between homologs during meiosis.</text>
</comment>
<keyword evidence="5" id="KW-0238">DNA-binding</keyword>
<dbReference type="Proteomes" id="UP001186944">
    <property type="component" value="Unassembled WGS sequence"/>
</dbReference>
<dbReference type="SUPFAM" id="SSF48334">
    <property type="entry name" value="DNA repair protein MutS, domain III"/>
    <property type="match status" value="1"/>
</dbReference>
<evidence type="ECO:0000256" key="7">
    <source>
        <dbReference type="ARBA" id="ARBA00023254"/>
    </source>
</evidence>
<dbReference type="FunFam" id="3.40.50.300:FF:000820">
    <property type="entry name" value="MutS homolog 5 (E. coli)"/>
    <property type="match status" value="1"/>
</dbReference>
<dbReference type="InterPro" id="IPR017261">
    <property type="entry name" value="DNA_mismatch_repair_MutS/MSH"/>
</dbReference>
<dbReference type="PROSITE" id="PS00486">
    <property type="entry name" value="DNA_MISMATCH_REPAIR_2"/>
    <property type="match status" value="1"/>
</dbReference>
<dbReference type="Pfam" id="PF00488">
    <property type="entry name" value="MutS_V"/>
    <property type="match status" value="1"/>
</dbReference>
<evidence type="ECO:0000256" key="10">
    <source>
        <dbReference type="SAM" id="MobiDB-lite"/>
    </source>
</evidence>
<dbReference type="CDD" id="cd03281">
    <property type="entry name" value="ABC_MSH5_euk"/>
    <property type="match status" value="1"/>
</dbReference>
<keyword evidence="6" id="KW-0234">DNA repair</keyword>
<evidence type="ECO:0000313" key="12">
    <source>
        <dbReference type="EMBL" id="KAK3089281.1"/>
    </source>
</evidence>
<evidence type="ECO:0000256" key="2">
    <source>
        <dbReference type="ARBA" id="ARBA00022741"/>
    </source>
</evidence>
<keyword evidence="3" id="KW-0227">DNA damage</keyword>
<evidence type="ECO:0000256" key="5">
    <source>
        <dbReference type="ARBA" id="ARBA00023125"/>
    </source>
</evidence>
<gene>
    <name evidence="12" type="ORF">FSP39_002315</name>
</gene>
<evidence type="ECO:0000313" key="13">
    <source>
        <dbReference type="Proteomes" id="UP001186944"/>
    </source>
</evidence>